<keyword evidence="4" id="KW-1185">Reference proteome</keyword>
<dbReference type="AlphaFoldDB" id="A0AAN6IIW5"/>
<evidence type="ECO:0000313" key="4">
    <source>
        <dbReference type="Proteomes" id="UP001203852"/>
    </source>
</evidence>
<feature type="compositionally biased region" description="Acidic residues" evidence="2">
    <location>
        <begin position="521"/>
        <end position="565"/>
    </location>
</feature>
<accession>A0AAN6IIW5</accession>
<feature type="region of interest" description="Disordered" evidence="2">
    <location>
        <begin position="213"/>
        <end position="247"/>
    </location>
</feature>
<proteinExistence type="predicted"/>
<name>A0AAN6IIW5_9EURO</name>
<comment type="caution">
    <text evidence="3">The sequence shown here is derived from an EMBL/GenBank/DDBJ whole genome shotgun (WGS) entry which is preliminary data.</text>
</comment>
<reference evidence="3" key="1">
    <citation type="journal article" date="2022" name="bioRxiv">
        <title>Deciphering the potential niche of two novel black yeast fungi from a biological soil crust based on their genomes, phenotypes, and melanin regulation.</title>
        <authorList>
            <consortium name="DOE Joint Genome Institute"/>
            <person name="Carr E.C."/>
            <person name="Barton Q."/>
            <person name="Grambo S."/>
            <person name="Sullivan M."/>
            <person name="Renfro C.M."/>
            <person name="Kuo A."/>
            <person name="Pangilinan J."/>
            <person name="Lipzen A."/>
            <person name="Keymanesh K."/>
            <person name="Savage E."/>
            <person name="Barry K."/>
            <person name="Grigoriev I.V."/>
            <person name="Riekhof W.R."/>
            <person name="Harris S.S."/>
        </authorList>
    </citation>
    <scope>NUCLEOTIDE SEQUENCE</scope>
    <source>
        <strain evidence="3">JF 03-4F</strain>
    </source>
</reference>
<dbReference type="EMBL" id="MU404351">
    <property type="protein sequence ID" value="KAI1616899.1"/>
    <property type="molecule type" value="Genomic_DNA"/>
</dbReference>
<sequence length="565" mass="63366">MSTLPIDGESVAPWPTGKTPPWKMEGYQRPDPAQVLNLEDTSSPADADDSDRNIDGSTYGSDEDDQHETGRVLGGEDDESDVSVYSDRGFPHKPQTGPFLVGGDVKWWLDRNFYSSFADYDKIVQMLFYWGAECHHKYAKCIKLWAPSLREMVRAIGLAWVDVRDWADAVQQDPKAKKQFSHVEPQGRKERIECVKKFNIEYQRHVVRDCLKPPAKKSGRLRKQPGPPRTRPDGEVDQDTTVSRVEQDAKQLGISLEPQLLKRMASAGPPGTKQHKRRKKNALDADVAEVKSATIVRKKNSEELAALYKSSAKKRYEEGEGVFTKDGKVRRPYIQEVVFAKDQNGDHIIPESTRAKLIDHYKDWQKQQDLGGAVYNSHGDVRQRPARPLARDENTGKFAYSEKTETSGLKFWDAISKALVHMDTGVRREPEKIVGMRVKEAHKVLASKVADIAKAEHGKELADEKRRLAELKLESAEKDKIKLAQALSKSNAETEHWKAEAAHWQSQADGLESKRERVLAEGEDAAEDGKDADEDAEEDQTNVAEDGEDTDKDADGDGADGDEAV</sequence>
<organism evidence="3 4">
    <name type="scientific">Exophiala viscosa</name>
    <dbReference type="NCBI Taxonomy" id="2486360"/>
    <lineage>
        <taxon>Eukaryota</taxon>
        <taxon>Fungi</taxon>
        <taxon>Dikarya</taxon>
        <taxon>Ascomycota</taxon>
        <taxon>Pezizomycotina</taxon>
        <taxon>Eurotiomycetes</taxon>
        <taxon>Chaetothyriomycetidae</taxon>
        <taxon>Chaetothyriales</taxon>
        <taxon>Herpotrichiellaceae</taxon>
        <taxon>Exophiala</taxon>
    </lineage>
</organism>
<gene>
    <name evidence="3" type="ORF">EDD36DRAFT_493320</name>
</gene>
<protein>
    <submittedName>
        <fullName evidence="3">Uncharacterized protein</fullName>
    </submittedName>
</protein>
<feature type="compositionally biased region" description="Basic and acidic residues" evidence="2">
    <location>
        <begin position="511"/>
        <end position="520"/>
    </location>
</feature>
<evidence type="ECO:0000313" key="3">
    <source>
        <dbReference type="EMBL" id="KAI1616899.1"/>
    </source>
</evidence>
<feature type="coiled-coil region" evidence="1">
    <location>
        <begin position="454"/>
        <end position="493"/>
    </location>
</feature>
<feature type="region of interest" description="Disordered" evidence="2">
    <location>
        <begin position="497"/>
        <end position="565"/>
    </location>
</feature>
<evidence type="ECO:0000256" key="2">
    <source>
        <dbReference type="SAM" id="MobiDB-lite"/>
    </source>
</evidence>
<feature type="compositionally biased region" description="Basic residues" evidence="2">
    <location>
        <begin position="214"/>
        <end position="223"/>
    </location>
</feature>
<dbReference type="Proteomes" id="UP001203852">
    <property type="component" value="Unassembled WGS sequence"/>
</dbReference>
<evidence type="ECO:0000256" key="1">
    <source>
        <dbReference type="SAM" id="Coils"/>
    </source>
</evidence>
<keyword evidence="1" id="KW-0175">Coiled coil</keyword>
<feature type="region of interest" description="Disordered" evidence="2">
    <location>
        <begin position="1"/>
        <end position="81"/>
    </location>
</feature>